<comment type="caution">
    <text evidence="1">The sequence shown here is derived from an EMBL/GenBank/DDBJ whole genome shotgun (WGS) entry which is preliminary data.</text>
</comment>
<dbReference type="PANTHER" id="PTHR38940:SF5">
    <property type="match status" value="1"/>
</dbReference>
<accession>A0A392PWR3</accession>
<protein>
    <submittedName>
        <fullName evidence="1">Putative zinc knuckle family protein</fullName>
    </submittedName>
</protein>
<dbReference type="AlphaFoldDB" id="A0A392PWR3"/>
<evidence type="ECO:0000313" key="1">
    <source>
        <dbReference type="EMBL" id="MCI16117.1"/>
    </source>
</evidence>
<dbReference type="Proteomes" id="UP000265520">
    <property type="component" value="Unassembled WGS sequence"/>
</dbReference>
<name>A0A392PWR3_9FABA</name>
<dbReference type="EMBL" id="LXQA010099503">
    <property type="protein sequence ID" value="MCI16117.1"/>
    <property type="molecule type" value="Genomic_DNA"/>
</dbReference>
<sequence length="106" mass="12082">MEFGKEKEGTALYSPISRLNNCKVEETREQYDDNQLLIETKKLQNCCINKEASSSIGVKDEKGNNDHISKHKVGHVTPFPRLRDSELMVSMFAKRLGAIKQCQQPE</sequence>
<evidence type="ECO:0000313" key="2">
    <source>
        <dbReference type="Proteomes" id="UP000265520"/>
    </source>
</evidence>
<keyword evidence="2" id="KW-1185">Reference proteome</keyword>
<organism evidence="1 2">
    <name type="scientific">Trifolium medium</name>
    <dbReference type="NCBI Taxonomy" id="97028"/>
    <lineage>
        <taxon>Eukaryota</taxon>
        <taxon>Viridiplantae</taxon>
        <taxon>Streptophyta</taxon>
        <taxon>Embryophyta</taxon>
        <taxon>Tracheophyta</taxon>
        <taxon>Spermatophyta</taxon>
        <taxon>Magnoliopsida</taxon>
        <taxon>eudicotyledons</taxon>
        <taxon>Gunneridae</taxon>
        <taxon>Pentapetalae</taxon>
        <taxon>rosids</taxon>
        <taxon>fabids</taxon>
        <taxon>Fabales</taxon>
        <taxon>Fabaceae</taxon>
        <taxon>Papilionoideae</taxon>
        <taxon>50 kb inversion clade</taxon>
        <taxon>NPAAA clade</taxon>
        <taxon>Hologalegina</taxon>
        <taxon>IRL clade</taxon>
        <taxon>Trifolieae</taxon>
        <taxon>Trifolium</taxon>
    </lineage>
</organism>
<proteinExistence type="predicted"/>
<dbReference type="PANTHER" id="PTHR38940">
    <property type="entry name" value="PLUS3 DOMAIN-CONTAINING PROTEIN"/>
    <property type="match status" value="1"/>
</dbReference>
<reference evidence="1 2" key="1">
    <citation type="journal article" date="2018" name="Front. Plant Sci.">
        <title>Red Clover (Trifolium pratense) and Zigzag Clover (T. medium) - A Picture of Genomic Similarities and Differences.</title>
        <authorList>
            <person name="Dluhosova J."/>
            <person name="Istvanek J."/>
            <person name="Nedelnik J."/>
            <person name="Repkova J."/>
        </authorList>
    </citation>
    <scope>NUCLEOTIDE SEQUENCE [LARGE SCALE GENOMIC DNA]</scope>
    <source>
        <strain evidence="2">cv. 10/8</strain>
        <tissue evidence="1">Leaf</tissue>
    </source>
</reference>